<evidence type="ECO:0000313" key="1">
    <source>
        <dbReference type="EMBL" id="GAA4889101.1"/>
    </source>
</evidence>
<sequence length="143" mass="15351">MSETKHAAILRWVASGRMTDVTLSCEESPLPGAVVLDRCLTEVPFAWLVELAGLARLHLAVDHCAHSWEAAERFADLATLTTRIRLDGGPGTGVQVRYVAPPATDAEELPPGITQILAPRGTYAERLAVALAQLPDDLITTRG</sequence>
<dbReference type="EMBL" id="BAABLV010000005">
    <property type="protein sequence ID" value="GAA4889101.1"/>
    <property type="molecule type" value="Genomic_DNA"/>
</dbReference>
<proteinExistence type="predicted"/>
<name>A0ABP9F3M7_9ACTN</name>
<accession>A0ABP9F3M7</accession>
<keyword evidence="2" id="KW-1185">Reference proteome</keyword>
<organism evidence="1 2">
    <name type="scientific">Tessaracoccus lubricantis</name>
    <dbReference type="NCBI Taxonomy" id="545543"/>
    <lineage>
        <taxon>Bacteria</taxon>
        <taxon>Bacillati</taxon>
        <taxon>Actinomycetota</taxon>
        <taxon>Actinomycetes</taxon>
        <taxon>Propionibacteriales</taxon>
        <taxon>Propionibacteriaceae</taxon>
        <taxon>Tessaracoccus</taxon>
    </lineage>
</organism>
<comment type="caution">
    <text evidence="1">The sequence shown here is derived from an EMBL/GenBank/DDBJ whole genome shotgun (WGS) entry which is preliminary data.</text>
</comment>
<dbReference type="RefSeq" id="WP_345577601.1">
    <property type="nucleotide sequence ID" value="NZ_BAABLV010000005.1"/>
</dbReference>
<reference evidence="2" key="1">
    <citation type="journal article" date="2019" name="Int. J. Syst. Evol. Microbiol.">
        <title>The Global Catalogue of Microorganisms (GCM) 10K type strain sequencing project: providing services to taxonomists for standard genome sequencing and annotation.</title>
        <authorList>
            <consortium name="The Broad Institute Genomics Platform"/>
            <consortium name="The Broad Institute Genome Sequencing Center for Infectious Disease"/>
            <person name="Wu L."/>
            <person name="Ma J."/>
        </authorList>
    </citation>
    <scope>NUCLEOTIDE SEQUENCE [LARGE SCALE GENOMIC DNA]</scope>
    <source>
        <strain evidence="2">JCM 19125</strain>
    </source>
</reference>
<dbReference type="Proteomes" id="UP001501521">
    <property type="component" value="Unassembled WGS sequence"/>
</dbReference>
<protein>
    <submittedName>
        <fullName evidence="1">Uncharacterized protein</fullName>
    </submittedName>
</protein>
<gene>
    <name evidence="1" type="ORF">GCM10025789_01800</name>
</gene>
<evidence type="ECO:0000313" key="2">
    <source>
        <dbReference type="Proteomes" id="UP001501521"/>
    </source>
</evidence>